<keyword evidence="2" id="KW-0238">DNA-binding</keyword>
<dbReference type="SUPFAM" id="SSF46689">
    <property type="entry name" value="Homeodomain-like"/>
    <property type="match status" value="2"/>
</dbReference>
<dbReference type="Pfam" id="PF10114">
    <property type="entry name" value="PocR"/>
    <property type="match status" value="1"/>
</dbReference>
<dbReference type="Gene3D" id="1.10.10.60">
    <property type="entry name" value="Homeodomain-like"/>
    <property type="match status" value="2"/>
</dbReference>
<dbReference type="PRINTS" id="PR00032">
    <property type="entry name" value="HTHARAC"/>
</dbReference>
<dbReference type="OrthoDB" id="9791615at2"/>
<evidence type="ECO:0000256" key="1">
    <source>
        <dbReference type="ARBA" id="ARBA00023015"/>
    </source>
</evidence>
<dbReference type="Pfam" id="PF12833">
    <property type="entry name" value="HTH_18"/>
    <property type="match status" value="1"/>
</dbReference>
<name>B1ZRN8_OPITP</name>
<dbReference type="InterPro" id="IPR018062">
    <property type="entry name" value="HTH_AraC-typ_CS"/>
</dbReference>
<keyword evidence="3" id="KW-0804">Transcription</keyword>
<dbReference type="EMBL" id="CP001032">
    <property type="protein sequence ID" value="ACB77686.1"/>
    <property type="molecule type" value="Genomic_DNA"/>
</dbReference>
<reference evidence="5 6" key="1">
    <citation type="journal article" date="2011" name="J. Bacteriol.">
        <title>Genome sequence of the verrucomicrobium Opitutus terrae PB90-1, an abundant inhabitant of rice paddy soil ecosystems.</title>
        <authorList>
            <person name="van Passel M.W."/>
            <person name="Kant R."/>
            <person name="Palva A."/>
            <person name="Copeland A."/>
            <person name="Lucas S."/>
            <person name="Lapidus A."/>
            <person name="Glavina del Rio T."/>
            <person name="Pitluck S."/>
            <person name="Goltsman E."/>
            <person name="Clum A."/>
            <person name="Sun H."/>
            <person name="Schmutz J."/>
            <person name="Larimer F.W."/>
            <person name="Land M.L."/>
            <person name="Hauser L."/>
            <person name="Kyrpides N."/>
            <person name="Mikhailova N."/>
            <person name="Richardson P.P."/>
            <person name="Janssen P.H."/>
            <person name="de Vos W.M."/>
            <person name="Smidt H."/>
        </authorList>
    </citation>
    <scope>NUCLEOTIDE SEQUENCE [LARGE SCALE GENOMIC DNA]</scope>
    <source>
        <strain evidence="6">DSM 11246 / JCM 15787 / PB90-1</strain>
    </source>
</reference>
<evidence type="ECO:0000313" key="5">
    <source>
        <dbReference type="EMBL" id="ACB77686.1"/>
    </source>
</evidence>
<dbReference type="InterPro" id="IPR018060">
    <property type="entry name" value="HTH_AraC"/>
</dbReference>
<feature type="domain" description="HTH araC/xylS-type" evidence="4">
    <location>
        <begin position="202"/>
        <end position="300"/>
    </location>
</feature>
<dbReference type="Proteomes" id="UP000007013">
    <property type="component" value="Chromosome"/>
</dbReference>
<dbReference type="InterPro" id="IPR009057">
    <property type="entry name" value="Homeodomain-like_sf"/>
</dbReference>
<keyword evidence="1" id="KW-0805">Transcription regulation</keyword>
<dbReference type="AlphaFoldDB" id="B1ZRN8"/>
<dbReference type="PROSITE" id="PS00041">
    <property type="entry name" value="HTH_ARAC_FAMILY_1"/>
    <property type="match status" value="1"/>
</dbReference>
<keyword evidence="6" id="KW-1185">Reference proteome</keyword>
<dbReference type="InterPro" id="IPR020449">
    <property type="entry name" value="Tscrpt_reg_AraC-type_HTH"/>
</dbReference>
<sequence>MPIPIMSPDAIAPLWSSLSESAMFRDYQEAFETATGLPLSLRRPGVDGRDSASPQRPVAGGAPFCALMARTNRACESCLALQKRLEEEARLQPKTLKCFAGLCETAVPVRVGDRLIAFLQTGRILIDSPSRRQFSKISRELLQLGEQIDVKQAEEAYYATRVLTSEQYESMIRLLTIFATHLAACGNQLALRRTDPENSPVARAREIIDERLREEISLGEVARRVNVSAGYFSMLFKKATGLNFVEYVARLRIEKAKDLLQDPQFRISEAAYDVGFQSLSQFNRSFRRVVGASPRVYRARLDC</sequence>
<dbReference type="HOGENOM" id="CLU_036605_0_0_0"/>
<evidence type="ECO:0000259" key="4">
    <source>
        <dbReference type="PROSITE" id="PS01124"/>
    </source>
</evidence>
<evidence type="ECO:0000313" key="6">
    <source>
        <dbReference type="Proteomes" id="UP000007013"/>
    </source>
</evidence>
<proteinExistence type="predicted"/>
<organism evidence="5 6">
    <name type="scientific">Opitutus terrae (strain DSM 11246 / JCM 15787 / PB90-1)</name>
    <dbReference type="NCBI Taxonomy" id="452637"/>
    <lineage>
        <taxon>Bacteria</taxon>
        <taxon>Pseudomonadati</taxon>
        <taxon>Verrucomicrobiota</taxon>
        <taxon>Opitutia</taxon>
        <taxon>Opitutales</taxon>
        <taxon>Opitutaceae</taxon>
        <taxon>Opitutus</taxon>
    </lineage>
</organism>
<evidence type="ECO:0000256" key="2">
    <source>
        <dbReference type="ARBA" id="ARBA00023125"/>
    </source>
</evidence>
<dbReference type="GO" id="GO:0043565">
    <property type="term" value="F:sequence-specific DNA binding"/>
    <property type="evidence" value="ECO:0007669"/>
    <property type="project" value="InterPro"/>
</dbReference>
<dbReference type="KEGG" id="ote:Oter_4415"/>
<dbReference type="InterPro" id="IPR018771">
    <property type="entry name" value="PocR_dom"/>
</dbReference>
<dbReference type="STRING" id="452637.Oter_4415"/>
<dbReference type="eggNOG" id="COG2207">
    <property type="taxonomic scope" value="Bacteria"/>
</dbReference>
<protein>
    <submittedName>
        <fullName evidence="5">Transcriptional regulator, AraC family</fullName>
    </submittedName>
</protein>
<dbReference type="eggNOG" id="COG4936">
    <property type="taxonomic scope" value="Bacteria"/>
</dbReference>
<evidence type="ECO:0000256" key="3">
    <source>
        <dbReference type="ARBA" id="ARBA00023163"/>
    </source>
</evidence>
<dbReference type="GO" id="GO:0003700">
    <property type="term" value="F:DNA-binding transcription factor activity"/>
    <property type="evidence" value="ECO:0007669"/>
    <property type="project" value="InterPro"/>
</dbReference>
<dbReference type="PANTHER" id="PTHR43280:SF2">
    <property type="entry name" value="HTH-TYPE TRANSCRIPTIONAL REGULATOR EXSA"/>
    <property type="match status" value="1"/>
</dbReference>
<accession>B1ZRN8</accession>
<dbReference type="PROSITE" id="PS01124">
    <property type="entry name" value="HTH_ARAC_FAMILY_2"/>
    <property type="match status" value="1"/>
</dbReference>
<gene>
    <name evidence="5" type="ordered locus">Oter_4415</name>
</gene>
<dbReference type="SMART" id="SM00342">
    <property type="entry name" value="HTH_ARAC"/>
    <property type="match status" value="1"/>
</dbReference>
<dbReference type="PANTHER" id="PTHR43280">
    <property type="entry name" value="ARAC-FAMILY TRANSCRIPTIONAL REGULATOR"/>
    <property type="match status" value="1"/>
</dbReference>